<keyword evidence="10" id="KW-0406">Ion transport</keyword>
<dbReference type="InterPro" id="IPR001757">
    <property type="entry name" value="P_typ_ATPase"/>
</dbReference>
<feature type="non-terminal residue" evidence="16">
    <location>
        <position position="1"/>
    </location>
</feature>
<reference evidence="16" key="1">
    <citation type="submission" date="2021-02" db="EMBL/GenBank/DDBJ databases">
        <authorList>
            <person name="Nowell W R."/>
        </authorList>
    </citation>
    <scope>NUCLEOTIDE SEQUENCE</scope>
</reference>
<dbReference type="InterPro" id="IPR023214">
    <property type="entry name" value="HAD_sf"/>
</dbReference>
<dbReference type="PANTHER" id="PTHR43294">
    <property type="entry name" value="SODIUM/POTASSIUM-TRANSPORTING ATPASE SUBUNIT ALPHA"/>
    <property type="match status" value="1"/>
</dbReference>
<evidence type="ECO:0000256" key="12">
    <source>
        <dbReference type="ARBA" id="ARBA00038795"/>
    </source>
</evidence>
<keyword evidence="2" id="KW-1003">Cell membrane</keyword>
<evidence type="ECO:0000256" key="2">
    <source>
        <dbReference type="ARBA" id="ARBA00022475"/>
    </source>
</evidence>
<keyword evidence="10" id="KW-0739">Sodium transport</keyword>
<dbReference type="FunFam" id="3.40.1110.10:FF:000001">
    <property type="entry name" value="Sodium/potassium-transporting ATPase subunit alpha"/>
    <property type="match status" value="1"/>
</dbReference>
<keyword evidence="10" id="KW-0813">Transport</keyword>
<dbReference type="Gene3D" id="3.40.1110.10">
    <property type="entry name" value="Calcium-transporting ATPase, cytoplasmic domain N"/>
    <property type="match status" value="1"/>
</dbReference>
<keyword evidence="6" id="KW-1278">Translocase</keyword>
<evidence type="ECO:0000256" key="9">
    <source>
        <dbReference type="ARBA" id="ARBA00023136"/>
    </source>
</evidence>
<evidence type="ECO:0000313" key="15">
    <source>
        <dbReference type="EMBL" id="CAF0918273.1"/>
    </source>
</evidence>
<keyword evidence="8" id="KW-0915">Sodium</keyword>
<dbReference type="Pfam" id="PF00122">
    <property type="entry name" value="E1-E2_ATPase"/>
    <property type="match status" value="1"/>
</dbReference>
<dbReference type="AlphaFoldDB" id="A0A8S2HZH1"/>
<dbReference type="InterPro" id="IPR023298">
    <property type="entry name" value="ATPase_P-typ_TM_dom_sf"/>
</dbReference>
<dbReference type="GO" id="GO:0036376">
    <property type="term" value="P:sodium ion export across plasma membrane"/>
    <property type="evidence" value="ECO:0007669"/>
    <property type="project" value="TreeGrafter"/>
</dbReference>
<dbReference type="GO" id="GO:0005886">
    <property type="term" value="C:plasma membrane"/>
    <property type="evidence" value="ECO:0007669"/>
    <property type="project" value="UniProtKB-SubCell"/>
</dbReference>
<dbReference type="GO" id="GO:1990573">
    <property type="term" value="P:potassium ion import across plasma membrane"/>
    <property type="evidence" value="ECO:0007669"/>
    <property type="project" value="TreeGrafter"/>
</dbReference>
<dbReference type="SUPFAM" id="SSF81653">
    <property type="entry name" value="Calcium ATPase, transduction domain A"/>
    <property type="match status" value="1"/>
</dbReference>
<evidence type="ECO:0000256" key="3">
    <source>
        <dbReference type="ARBA" id="ARBA00022692"/>
    </source>
</evidence>
<feature type="transmembrane region" description="Helical" evidence="13">
    <location>
        <begin position="48"/>
        <end position="71"/>
    </location>
</feature>
<evidence type="ECO:0000256" key="4">
    <source>
        <dbReference type="ARBA" id="ARBA00022741"/>
    </source>
</evidence>
<organism evidence="16 17">
    <name type="scientific">Didymodactylos carnosus</name>
    <dbReference type="NCBI Taxonomy" id="1234261"/>
    <lineage>
        <taxon>Eukaryota</taxon>
        <taxon>Metazoa</taxon>
        <taxon>Spiralia</taxon>
        <taxon>Gnathifera</taxon>
        <taxon>Rotifera</taxon>
        <taxon>Eurotatoria</taxon>
        <taxon>Bdelloidea</taxon>
        <taxon>Philodinida</taxon>
        <taxon>Philodinidae</taxon>
        <taxon>Didymodactylos</taxon>
    </lineage>
</organism>
<dbReference type="GO" id="GO:0005524">
    <property type="term" value="F:ATP binding"/>
    <property type="evidence" value="ECO:0007669"/>
    <property type="project" value="UniProtKB-KW"/>
</dbReference>
<sequence>DEHKLSLEDLYRKLETDPDTGLSDSKAAEILIRDGPNVLSSPKTTPRWITFCTQMFGGFSLLLWIGAILCFSVHGIIKRTTTTHEETSHDNRTYEELYRILKSPNITLAIIAFVTGCSSYCQQLKTSGKMTSFENYSPQYALVTRNGGKCNLKAADVVVGDIVEVKLGDRIPADIRILKADEFKIDNSLITNESEAQTRGPEFTNENPLETKNLAFMSTLAVSGLEERETQIAPKRANHIHTIIGVAVALGVSCFIISFIRGYYWLRIILFLFVTIVASVCSILTVKRMAEKNCAVINLNIIQRLRSISTICTEKTGIITENRMTIAHSWFNNQIFETSLTQDQEDTTYDKRSPGWLALCRCAMLCNRADFRQDPDNLRKPVFQRECIGDASEAALLRCVELSMGNVINFREENRKIFEIPYNSTNKYQLSIHITNDGDERYLLVMKGVPETLLKRSVRIYNDGYDIELDDFWENSVKRAYLELEGLGERVLGFCDLRLPLKQFPRDYIFDIDSVNFPTSNLRFLGLMSMIDPPRAAVFDAVGKCRSDGIKVIMVTGDHPKTAKAIAKAVGIISENSEIIEDIAQHLHTDISNIDPNEAKAVVLHGNDLQTMPSDDIDYILKHYSEIVCGRASPQKKLMIVEGCQRQGHTVAVTCNGASDLPALIQADIGFATGISGNNIGRQAADVILLDDNFASLVAGITEARLIFNNFDKLRILNLFLYSLFCLVINILLIFYFKK</sequence>
<dbReference type="InterPro" id="IPR004014">
    <property type="entry name" value="ATPase_P-typ_cation-transptr_N"/>
</dbReference>
<dbReference type="GO" id="GO:1902600">
    <property type="term" value="P:proton transmembrane transport"/>
    <property type="evidence" value="ECO:0007669"/>
    <property type="project" value="TreeGrafter"/>
</dbReference>
<dbReference type="Proteomes" id="UP000677228">
    <property type="component" value="Unassembled WGS sequence"/>
</dbReference>
<dbReference type="InterPro" id="IPR036412">
    <property type="entry name" value="HAD-like_sf"/>
</dbReference>
<keyword evidence="9 13" id="KW-0472">Membrane</keyword>
<dbReference type="EMBL" id="CAJOBA010003888">
    <property type="protein sequence ID" value="CAF3696166.1"/>
    <property type="molecule type" value="Genomic_DNA"/>
</dbReference>
<dbReference type="PRINTS" id="PR00121">
    <property type="entry name" value="NAKATPASE"/>
</dbReference>
<evidence type="ECO:0000256" key="7">
    <source>
        <dbReference type="ARBA" id="ARBA00022989"/>
    </source>
</evidence>
<evidence type="ECO:0000256" key="1">
    <source>
        <dbReference type="ARBA" id="ARBA00004651"/>
    </source>
</evidence>
<feature type="transmembrane region" description="Helical" evidence="13">
    <location>
        <begin position="716"/>
        <end position="737"/>
    </location>
</feature>
<dbReference type="Gene3D" id="1.20.1110.10">
    <property type="entry name" value="Calcium-transporting ATPase, transmembrane domain"/>
    <property type="match status" value="2"/>
</dbReference>
<evidence type="ECO:0000256" key="10">
    <source>
        <dbReference type="ARBA" id="ARBA00023201"/>
    </source>
</evidence>
<comment type="subcellular location">
    <subcellularLocation>
        <location evidence="1">Cell membrane</location>
        <topology evidence="1">Multi-pass membrane protein</topology>
    </subcellularLocation>
</comment>
<dbReference type="GO" id="GO:0006883">
    <property type="term" value="P:intracellular sodium ion homeostasis"/>
    <property type="evidence" value="ECO:0007669"/>
    <property type="project" value="TreeGrafter"/>
</dbReference>
<dbReference type="SUPFAM" id="SSF56784">
    <property type="entry name" value="HAD-like"/>
    <property type="match status" value="1"/>
</dbReference>
<accession>A0A8S2HZH1</accession>
<proteinExistence type="predicted"/>
<comment type="subunit">
    <text evidence="12">The sodium/potassium-transporting ATPase is composed of a catalytic alpha subunit, an auxiliary non-catalytic beta subunit and an additional regulatory subunit.</text>
</comment>
<dbReference type="PRINTS" id="PR00119">
    <property type="entry name" value="CATATPASE"/>
</dbReference>
<dbReference type="FunFam" id="3.40.50.1000:FF:000083">
    <property type="entry name" value="Sodium/potassium-transporting ATPase subunit alpha"/>
    <property type="match status" value="1"/>
</dbReference>
<dbReference type="Proteomes" id="UP000682733">
    <property type="component" value="Unassembled WGS sequence"/>
</dbReference>
<gene>
    <name evidence="15" type="ORF">OVA965_LOCUS10482</name>
    <name evidence="16" type="ORF">TMI583_LOCUS10479</name>
</gene>
<dbReference type="InterPro" id="IPR059000">
    <property type="entry name" value="ATPase_P-type_domA"/>
</dbReference>
<dbReference type="Pfam" id="PF00690">
    <property type="entry name" value="Cation_ATPase_N"/>
    <property type="match status" value="1"/>
</dbReference>
<evidence type="ECO:0000259" key="14">
    <source>
        <dbReference type="SMART" id="SM00831"/>
    </source>
</evidence>
<dbReference type="SMART" id="SM00831">
    <property type="entry name" value="Cation_ATPase_N"/>
    <property type="match status" value="1"/>
</dbReference>
<dbReference type="SUPFAM" id="SSF81665">
    <property type="entry name" value="Calcium ATPase, transmembrane domain M"/>
    <property type="match status" value="1"/>
</dbReference>
<evidence type="ECO:0000313" key="17">
    <source>
        <dbReference type="Proteomes" id="UP000682733"/>
    </source>
</evidence>
<dbReference type="Pfam" id="PF13246">
    <property type="entry name" value="Cation_ATPase"/>
    <property type="match status" value="1"/>
</dbReference>
<dbReference type="NCBIfam" id="TIGR01494">
    <property type="entry name" value="ATPase_P-type"/>
    <property type="match status" value="1"/>
</dbReference>
<evidence type="ECO:0000256" key="13">
    <source>
        <dbReference type="SAM" id="Phobius"/>
    </source>
</evidence>
<dbReference type="InterPro" id="IPR023299">
    <property type="entry name" value="ATPase_P-typ_cyto_dom_N"/>
</dbReference>
<dbReference type="InterPro" id="IPR008250">
    <property type="entry name" value="ATPase_P-typ_transduc_dom_A_sf"/>
</dbReference>
<dbReference type="Gene3D" id="3.40.50.1000">
    <property type="entry name" value="HAD superfamily/HAD-like"/>
    <property type="match status" value="1"/>
</dbReference>
<comment type="caution">
    <text evidence="16">The sequence shown here is derived from an EMBL/GenBank/DDBJ whole genome shotgun (WGS) entry which is preliminary data.</text>
</comment>
<keyword evidence="5" id="KW-0067">ATP-binding</keyword>
<protein>
    <recommendedName>
        <fullName evidence="14">Cation-transporting P-type ATPase N-terminal domain-containing protein</fullName>
    </recommendedName>
</protein>
<evidence type="ECO:0000313" key="16">
    <source>
        <dbReference type="EMBL" id="CAF3696166.1"/>
    </source>
</evidence>
<evidence type="ECO:0000256" key="8">
    <source>
        <dbReference type="ARBA" id="ARBA00023053"/>
    </source>
</evidence>
<dbReference type="PANTHER" id="PTHR43294:SF13">
    <property type="entry name" value="SODIUM_POTASSIUM-TRANSPORTING ATPASE SUBUNIT ALPHA"/>
    <property type="match status" value="1"/>
</dbReference>
<dbReference type="GO" id="GO:0016887">
    <property type="term" value="F:ATP hydrolysis activity"/>
    <property type="evidence" value="ECO:0007669"/>
    <property type="project" value="InterPro"/>
</dbReference>
<feature type="transmembrane region" description="Helical" evidence="13">
    <location>
        <begin position="240"/>
        <end position="260"/>
    </location>
</feature>
<keyword evidence="3 13" id="KW-0812">Transmembrane</keyword>
<feature type="transmembrane region" description="Helical" evidence="13">
    <location>
        <begin position="266"/>
        <end position="286"/>
    </location>
</feature>
<evidence type="ECO:0000256" key="11">
    <source>
        <dbReference type="ARBA" id="ARBA00037422"/>
    </source>
</evidence>
<dbReference type="GO" id="GO:0030007">
    <property type="term" value="P:intracellular potassium ion homeostasis"/>
    <property type="evidence" value="ECO:0007669"/>
    <property type="project" value="TreeGrafter"/>
</dbReference>
<dbReference type="SUPFAM" id="SSF81660">
    <property type="entry name" value="Metal cation-transporting ATPase, ATP-binding domain N"/>
    <property type="match status" value="1"/>
</dbReference>
<evidence type="ECO:0000256" key="5">
    <source>
        <dbReference type="ARBA" id="ARBA00022840"/>
    </source>
</evidence>
<dbReference type="GO" id="GO:0005391">
    <property type="term" value="F:P-type sodium:potassium-exchanging transporter activity"/>
    <property type="evidence" value="ECO:0007669"/>
    <property type="project" value="TreeGrafter"/>
</dbReference>
<dbReference type="Gene3D" id="2.70.150.10">
    <property type="entry name" value="Calcium-transporting ATPase, cytoplasmic transduction domain A"/>
    <property type="match status" value="1"/>
</dbReference>
<keyword evidence="4" id="KW-0547">Nucleotide-binding</keyword>
<dbReference type="EMBL" id="CAJNOK010003886">
    <property type="protein sequence ID" value="CAF0918273.1"/>
    <property type="molecule type" value="Genomic_DNA"/>
</dbReference>
<feature type="domain" description="Cation-transporting P-type ATPase N-terminal" evidence="14">
    <location>
        <begin position="1"/>
        <end position="75"/>
    </location>
</feature>
<keyword evidence="7 13" id="KW-1133">Transmembrane helix</keyword>
<dbReference type="InterPro" id="IPR050510">
    <property type="entry name" value="Cation_transp_ATPase_P-type"/>
</dbReference>
<evidence type="ECO:0000256" key="6">
    <source>
        <dbReference type="ARBA" id="ARBA00022967"/>
    </source>
</evidence>
<name>A0A8S2HZH1_9BILA</name>
<comment type="function">
    <text evidence="11">This is the catalytic component of the active enzyme, which catalyzes the hydrolysis of ATP coupled with the exchange of sodium and potassium ions across the plasma membrane. This action creates the electrochemical gradient of sodium and potassium ions, providing the energy for active transport of various nutrients.</text>
</comment>